<comment type="caution">
    <text evidence="1">The sequence shown here is derived from an EMBL/GenBank/DDBJ whole genome shotgun (WGS) entry which is preliminary data.</text>
</comment>
<evidence type="ECO:0000313" key="2">
    <source>
        <dbReference type="Proteomes" id="UP001476798"/>
    </source>
</evidence>
<evidence type="ECO:0000313" key="1">
    <source>
        <dbReference type="EMBL" id="MEQ2158340.1"/>
    </source>
</evidence>
<reference evidence="1 2" key="1">
    <citation type="submission" date="2021-06" db="EMBL/GenBank/DDBJ databases">
        <authorList>
            <person name="Palmer J.M."/>
        </authorList>
    </citation>
    <scope>NUCLEOTIDE SEQUENCE [LARGE SCALE GENOMIC DNA]</scope>
    <source>
        <strain evidence="1 2">GA_2019</strain>
        <tissue evidence="1">Muscle</tissue>
    </source>
</reference>
<name>A0ABV0MGX1_9TELE</name>
<gene>
    <name evidence="1" type="ORF">GOODEAATRI_011229</name>
</gene>
<dbReference type="Proteomes" id="UP001476798">
    <property type="component" value="Unassembled WGS sequence"/>
</dbReference>
<protein>
    <submittedName>
        <fullName evidence="1">Uncharacterized protein</fullName>
    </submittedName>
</protein>
<keyword evidence="2" id="KW-1185">Reference proteome</keyword>
<sequence length="108" mass="12115">MESDKHLKTTRLERRKKTSEEFLSSLEPFFQDCSTFNNKAPQGQTMLQVLEQSWPFNMHTVLVFLCRRAVALAALLPHNGPQRGLSRVAACRGTTGQGCASSCSHLFM</sequence>
<organism evidence="1 2">
    <name type="scientific">Goodea atripinnis</name>
    <dbReference type="NCBI Taxonomy" id="208336"/>
    <lineage>
        <taxon>Eukaryota</taxon>
        <taxon>Metazoa</taxon>
        <taxon>Chordata</taxon>
        <taxon>Craniata</taxon>
        <taxon>Vertebrata</taxon>
        <taxon>Euteleostomi</taxon>
        <taxon>Actinopterygii</taxon>
        <taxon>Neopterygii</taxon>
        <taxon>Teleostei</taxon>
        <taxon>Neoteleostei</taxon>
        <taxon>Acanthomorphata</taxon>
        <taxon>Ovalentaria</taxon>
        <taxon>Atherinomorphae</taxon>
        <taxon>Cyprinodontiformes</taxon>
        <taxon>Goodeidae</taxon>
        <taxon>Goodea</taxon>
    </lineage>
</organism>
<accession>A0ABV0MGX1</accession>
<dbReference type="EMBL" id="JAHRIO010000682">
    <property type="protein sequence ID" value="MEQ2158340.1"/>
    <property type="molecule type" value="Genomic_DNA"/>
</dbReference>
<proteinExistence type="predicted"/>